<evidence type="ECO:0000313" key="2">
    <source>
        <dbReference type="EMBL" id="GAT55229.1"/>
    </source>
</evidence>
<evidence type="ECO:0000256" key="1">
    <source>
        <dbReference type="SAM" id="MobiDB-lite"/>
    </source>
</evidence>
<sequence length="1126" mass="126065">MPPPTTEVQDLETAISDREREISMHRFPIADVNAAAPLFSTILSLALLAAGRPVDPNATSADVCKALLERESGILGLLAAVATPTDWRNVADSVLLPPPLSPQCRKYLEDIRASLVARVKSLLSPWRPKAASPAYADTDILQHLEALHLQTEEFTGTLKMILYDLGSFSEQAPHRERLSKLFTSPNKFLTNASATGKTRLCYEGLCANWGLYFTVKVDEVPGPLGSRDLERTIKALSFWGKIQLDKENPNSLQRQFGAVLLARLLLFSIFLGVATANGAALDPSHKLQWLQLQLNPRPLDELHRDCFVELKDLLVEHDADHLLHDVADALRRIRRVIGPDEDFFIVVDEAQEALQVSVVDTVREPEVVPKHLLGEILRSWTDLLGGDCTFVCAGIGIPATTVIPPSAVGAFVCEWTSDTGAFDDPVVYEAYVRKVLPPTLRDTRPFQLLVARMWRWLRGRHRITDAFLALLLTEGLDFPHKCLSNYIEVLTDLKPLDAVELEQAETLPKYWSWNADLNTLPAARARQDIRECVTELLYECMATHHTSLLGPEHAHLVNAAYGYFNDAALSTVVVDEPIPLVAAARAWFPFPEQAHPGDPVRHPATFISSLSFNPPRTSRSVAHCLVFYLAEVLGEPRPLTDVFQFSHPIPSWAKQTARLVRFYKADGNPEAQHTIVPRESFVSPLPLATACQSLDETARWLDHEYGTAFCVGASPKIDLFFALKLADDSFLWVGARTFATEEPIQAAELHPLVLDFAVESLFEDPQDSSKGKAIANKLQTLPGLKQRPSLLRAFCGYPAPPDLDQKVNLAATSGAPRLVNVVDARTRDVASLDLKRLRGRADQLMQDDFFCALVNGAIAGQKRKSQWDDGVLQMTRKRAKEIQRRGPDLVPNLQHADMEPRYWWDERDLVEPIEISALEPLAKPRGRRQTKTSRASQPSKSRAAGSAKKVHRALSLDSAGGPRTNTDTMSSPKRARKKQRSYQPASHRPSYSPTRHLPRLQLWYPTISLRYRPHRTATGVGKALGDGQRRCMTDISPGIRVDKSPRPVPNFVHLDHWQEPQPVDLRLRQFWLDSREDLRKWSAPRHSRRTASPRVLQNYRVKLYINDIDLTHPNPPLDRISISGSR</sequence>
<feature type="compositionally biased region" description="Polar residues" evidence="1">
    <location>
        <begin position="981"/>
        <end position="993"/>
    </location>
</feature>
<evidence type="ECO:0000313" key="3">
    <source>
        <dbReference type="Proteomes" id="UP000815677"/>
    </source>
</evidence>
<name>A0ABQ0LVY2_MYCCL</name>
<gene>
    <name evidence="2" type="ORF">MCHLO_12019</name>
</gene>
<reference evidence="2" key="1">
    <citation type="submission" date="2014-09" db="EMBL/GenBank/DDBJ databases">
        <title>Genome sequence of the luminous mushroom Mycena chlorophos for searching fungal bioluminescence genes.</title>
        <authorList>
            <person name="Tanaka Y."/>
            <person name="Kasuga D."/>
            <person name="Oba Y."/>
            <person name="Hase S."/>
            <person name="Sato K."/>
            <person name="Oba Y."/>
            <person name="Sakakibara Y."/>
        </authorList>
    </citation>
    <scope>NUCLEOTIDE SEQUENCE</scope>
</reference>
<keyword evidence="3" id="KW-1185">Reference proteome</keyword>
<organism evidence="2 3">
    <name type="scientific">Mycena chlorophos</name>
    <name type="common">Agaric fungus</name>
    <name type="synonym">Agaricus chlorophos</name>
    <dbReference type="NCBI Taxonomy" id="658473"/>
    <lineage>
        <taxon>Eukaryota</taxon>
        <taxon>Fungi</taxon>
        <taxon>Dikarya</taxon>
        <taxon>Basidiomycota</taxon>
        <taxon>Agaricomycotina</taxon>
        <taxon>Agaricomycetes</taxon>
        <taxon>Agaricomycetidae</taxon>
        <taxon>Agaricales</taxon>
        <taxon>Marasmiineae</taxon>
        <taxon>Mycenaceae</taxon>
        <taxon>Mycena</taxon>
    </lineage>
</organism>
<dbReference type="EMBL" id="DF848931">
    <property type="protein sequence ID" value="GAT55229.1"/>
    <property type="molecule type" value="Genomic_DNA"/>
</dbReference>
<accession>A0ABQ0LVY2</accession>
<proteinExistence type="predicted"/>
<feature type="region of interest" description="Disordered" evidence="1">
    <location>
        <begin position="920"/>
        <end position="995"/>
    </location>
</feature>
<protein>
    <submittedName>
        <fullName evidence="2">Uncharacterized protein</fullName>
    </submittedName>
</protein>
<dbReference type="Proteomes" id="UP000815677">
    <property type="component" value="Unassembled WGS sequence"/>
</dbReference>